<dbReference type="EMBL" id="JANRHH010000021">
    <property type="protein sequence ID" value="MDN4593232.1"/>
    <property type="molecule type" value="Genomic_DNA"/>
</dbReference>
<gene>
    <name evidence="1" type="ORF">NWF35_04830</name>
</gene>
<proteinExistence type="predicted"/>
<comment type="caution">
    <text evidence="1">The sequence shown here is derived from an EMBL/GenBank/DDBJ whole genome shotgun (WGS) entry which is preliminary data.</text>
</comment>
<keyword evidence="2" id="KW-1185">Reference proteome</keyword>
<dbReference type="Proteomes" id="UP001174196">
    <property type="component" value="Unassembled WGS sequence"/>
</dbReference>
<evidence type="ECO:0000313" key="2">
    <source>
        <dbReference type="Proteomes" id="UP001174196"/>
    </source>
</evidence>
<sequence length="148" mass="17042">MGKQKTLVELDMHNEQDANLVKKMFEKRTPVSHVFGFRHHQSPFFFQVLSRDTKVKVAYAPILDVVLVYDRSNTTLHLYDIIGSRIPNLRVIASCFDFDISKVEVHFSPDLLEASEVKIATNPHQQLMVRGDLPTEKYHFAIPSIAEF</sequence>
<reference evidence="1" key="1">
    <citation type="submission" date="2022-08" db="EMBL/GenBank/DDBJ databases">
        <title>Polycladomyces zharkentsis sp. nov., a novel thermophilic CMC and starch-degrading bacterium isolated from a geothermal spring in Kazakhstan.</title>
        <authorList>
            <person name="Mashzhan A."/>
            <person name="Kistaubaeva A."/>
            <person name="Javier-Lopez R."/>
            <person name="Birkeland N.-K."/>
        </authorList>
    </citation>
    <scope>NUCLEOTIDE SEQUENCE</scope>
    <source>
        <strain evidence="1">KSR 13</strain>
    </source>
</reference>
<dbReference type="RefSeq" id="WP_301237957.1">
    <property type="nucleotide sequence ID" value="NZ_JANRHH010000021.1"/>
</dbReference>
<protein>
    <submittedName>
        <fullName evidence="1">Uncharacterized protein</fullName>
    </submittedName>
</protein>
<evidence type="ECO:0000313" key="1">
    <source>
        <dbReference type="EMBL" id="MDN4593232.1"/>
    </source>
</evidence>
<accession>A0ABT8IKC9</accession>
<name>A0ABT8IKC9_9BACL</name>
<organism evidence="1 2">
    <name type="scientific">Polycladomyces subterraneus</name>
    <dbReference type="NCBI Taxonomy" id="1016997"/>
    <lineage>
        <taxon>Bacteria</taxon>
        <taxon>Bacillati</taxon>
        <taxon>Bacillota</taxon>
        <taxon>Bacilli</taxon>
        <taxon>Bacillales</taxon>
        <taxon>Thermoactinomycetaceae</taxon>
        <taxon>Polycladomyces</taxon>
    </lineage>
</organism>